<keyword evidence="2" id="KW-0472">Membrane</keyword>
<accession>A0A238ZBW1</accession>
<dbReference type="SUPFAM" id="SSF56954">
    <property type="entry name" value="Outer membrane efflux proteins (OEP)"/>
    <property type="match status" value="1"/>
</dbReference>
<keyword evidence="2 3" id="KW-0449">Lipoprotein</keyword>
<feature type="signal peptide" evidence="2">
    <location>
        <begin position="1"/>
        <end position="23"/>
    </location>
</feature>
<gene>
    <name evidence="3" type="ORF">SAMN06269173_10774</name>
</gene>
<dbReference type="InterPro" id="IPR003423">
    <property type="entry name" value="OMP_efflux"/>
</dbReference>
<dbReference type="Gene3D" id="2.20.200.10">
    <property type="entry name" value="Outer membrane efflux proteins (OEP)"/>
    <property type="match status" value="1"/>
</dbReference>
<dbReference type="Pfam" id="PF02321">
    <property type="entry name" value="OEP"/>
    <property type="match status" value="2"/>
</dbReference>
<keyword evidence="2" id="KW-0812">Transmembrane</keyword>
<comment type="similarity">
    <text evidence="1 2">Belongs to the outer membrane factor (OMF) (TC 1.B.17) family.</text>
</comment>
<keyword evidence="4" id="KW-1185">Reference proteome</keyword>
<feature type="chain" id="PRO_5011831318" evidence="2">
    <location>
        <begin position="24"/>
        <end position="462"/>
    </location>
</feature>
<dbReference type="AlphaFoldDB" id="A0A238ZBW1"/>
<dbReference type="Proteomes" id="UP000198310">
    <property type="component" value="Unassembled WGS sequence"/>
</dbReference>
<comment type="subcellular location">
    <subcellularLocation>
        <location evidence="2">Cell membrane</location>
        <topology evidence="2">Lipid-anchor</topology>
    </subcellularLocation>
</comment>
<keyword evidence="2" id="KW-0564">Palmitate</keyword>
<dbReference type="NCBIfam" id="TIGR01845">
    <property type="entry name" value="outer_NodT"/>
    <property type="match status" value="1"/>
</dbReference>
<dbReference type="GO" id="GO:0005886">
    <property type="term" value="C:plasma membrane"/>
    <property type="evidence" value="ECO:0007669"/>
    <property type="project" value="UniProtKB-SubCell"/>
</dbReference>
<name>A0A238ZBW1_9BACT</name>
<dbReference type="EMBL" id="FZNS01000007">
    <property type="protein sequence ID" value="SNR80478.1"/>
    <property type="molecule type" value="Genomic_DNA"/>
</dbReference>
<dbReference type="RefSeq" id="WP_089333443.1">
    <property type="nucleotide sequence ID" value="NZ_FZNS01000007.1"/>
</dbReference>
<evidence type="ECO:0000313" key="4">
    <source>
        <dbReference type="Proteomes" id="UP000198310"/>
    </source>
</evidence>
<keyword evidence="2" id="KW-1134">Transmembrane beta strand</keyword>
<dbReference type="PANTHER" id="PTHR30203:SF33">
    <property type="entry name" value="BLR4455 PROTEIN"/>
    <property type="match status" value="1"/>
</dbReference>
<dbReference type="GO" id="GO:0015562">
    <property type="term" value="F:efflux transmembrane transporter activity"/>
    <property type="evidence" value="ECO:0007669"/>
    <property type="project" value="InterPro"/>
</dbReference>
<evidence type="ECO:0000256" key="2">
    <source>
        <dbReference type="RuleBase" id="RU362097"/>
    </source>
</evidence>
<organism evidence="3 4">
    <name type="scientific">Hymenobacter mucosus</name>
    <dbReference type="NCBI Taxonomy" id="1411120"/>
    <lineage>
        <taxon>Bacteria</taxon>
        <taxon>Pseudomonadati</taxon>
        <taxon>Bacteroidota</taxon>
        <taxon>Cytophagia</taxon>
        <taxon>Cytophagales</taxon>
        <taxon>Hymenobacteraceae</taxon>
        <taxon>Hymenobacter</taxon>
    </lineage>
</organism>
<dbReference type="PANTHER" id="PTHR30203">
    <property type="entry name" value="OUTER MEMBRANE CATION EFFLUX PROTEIN"/>
    <property type="match status" value="1"/>
</dbReference>
<dbReference type="InterPro" id="IPR010131">
    <property type="entry name" value="MdtP/NodT-like"/>
</dbReference>
<reference evidence="4" key="1">
    <citation type="submission" date="2017-06" db="EMBL/GenBank/DDBJ databases">
        <authorList>
            <person name="Varghese N."/>
            <person name="Submissions S."/>
        </authorList>
    </citation>
    <scope>NUCLEOTIDE SEQUENCE [LARGE SCALE GENOMIC DNA]</scope>
    <source>
        <strain evidence="4">DSM 28041</strain>
    </source>
</reference>
<proteinExistence type="inferred from homology"/>
<keyword evidence="2" id="KW-0732">Signal</keyword>
<dbReference type="Gene3D" id="1.20.1600.10">
    <property type="entry name" value="Outer membrane efflux proteins (OEP)"/>
    <property type="match status" value="1"/>
</dbReference>
<protein>
    <submittedName>
        <fullName evidence="3">Efflux transporter, outer membrane factor (OMF) lipoprotein, NodT family</fullName>
    </submittedName>
</protein>
<evidence type="ECO:0000256" key="1">
    <source>
        <dbReference type="ARBA" id="ARBA00007613"/>
    </source>
</evidence>
<sequence length="462" mass="50709">MTISKLRWLCSLLLLFYISSCQVTKPYEAPTTKVEGLYRDVVPTDTTTLAQLPWRTLFTDPQLQSLIAEGIANNLDLQVAAARVQQADAYFRQSQAAFLPTLSATGNVTRAKQAAFNGLGSFPAGTQYQLFGIASWEADLWGKLRSSKKAYLAQLRQSEAYQRTVQTSLVANVANYYYLLLALDQQLDITQQTVQNRIQDVKTMQALKTAGIVTGAAVVQSEANRYAAEVSIPDLKQQIRETENTLSTLLGRVPGAIPRSTLQSQEVVSTLQTGVPAQLLRYRPDVQQAEYAYRSAFELTNAARAYFYPALTLTGNGGYSTFQPENLISPTAVFYALGGGLVQPILNRGANKARLRVSEAQQTEARLNLQTSLLTAGEEVSNALYSYQAAGDKAAVRTQQLDALEKSVTYSQALLKNGFANYTEVLTAQQSLLQAQLNGINDRQQQLQAVTTLYRALGGGWQ</sequence>
<evidence type="ECO:0000313" key="3">
    <source>
        <dbReference type="EMBL" id="SNR80478.1"/>
    </source>
</evidence>